<evidence type="ECO:0000313" key="3">
    <source>
        <dbReference type="Proteomes" id="UP001163328"/>
    </source>
</evidence>
<dbReference type="InterPro" id="IPR012337">
    <property type="entry name" value="RNaseH-like_sf"/>
</dbReference>
<gene>
    <name evidence="2" type="ORF">K5I29_06080</name>
</gene>
<evidence type="ECO:0000313" key="2">
    <source>
        <dbReference type="EMBL" id="UYW02611.1"/>
    </source>
</evidence>
<organism evidence="2 3">
    <name type="scientific">Flavobacterium agricola</name>
    <dbReference type="NCBI Taxonomy" id="2870839"/>
    <lineage>
        <taxon>Bacteria</taxon>
        <taxon>Pseudomonadati</taxon>
        <taxon>Bacteroidota</taxon>
        <taxon>Flavobacteriia</taxon>
        <taxon>Flavobacteriales</taxon>
        <taxon>Flavobacteriaceae</taxon>
        <taxon>Flavobacterium</taxon>
    </lineage>
</organism>
<keyword evidence="3" id="KW-1185">Reference proteome</keyword>
<feature type="domain" description="Integrase catalytic" evidence="1">
    <location>
        <begin position="118"/>
        <end position="282"/>
    </location>
</feature>
<dbReference type="InterPro" id="IPR048020">
    <property type="entry name" value="Transpos_IS3"/>
</dbReference>
<evidence type="ECO:0000259" key="1">
    <source>
        <dbReference type="PROSITE" id="PS50994"/>
    </source>
</evidence>
<dbReference type="InterPro" id="IPR001584">
    <property type="entry name" value="Integrase_cat-core"/>
</dbReference>
<protein>
    <submittedName>
        <fullName evidence="2">IS3 family transposase</fullName>
    </submittedName>
</protein>
<dbReference type="NCBIfam" id="NF033516">
    <property type="entry name" value="transpos_IS3"/>
    <property type="match status" value="1"/>
</dbReference>
<dbReference type="Proteomes" id="UP001163328">
    <property type="component" value="Chromosome"/>
</dbReference>
<dbReference type="PROSITE" id="PS50994">
    <property type="entry name" value="INTEGRASE"/>
    <property type="match status" value="1"/>
</dbReference>
<dbReference type="Gene3D" id="3.30.420.10">
    <property type="entry name" value="Ribonuclease H-like superfamily/Ribonuclease H"/>
    <property type="match status" value="1"/>
</dbReference>
<dbReference type="SUPFAM" id="SSF53098">
    <property type="entry name" value="Ribonuclease H-like"/>
    <property type="match status" value="1"/>
</dbReference>
<name>A0ABY6M2D0_9FLAO</name>
<dbReference type="Pfam" id="PF13683">
    <property type="entry name" value="rve_3"/>
    <property type="match status" value="1"/>
</dbReference>
<dbReference type="PANTHER" id="PTHR47515">
    <property type="entry name" value="LOW CALCIUM RESPONSE LOCUS PROTEIN T"/>
    <property type="match status" value="1"/>
</dbReference>
<reference evidence="2" key="1">
    <citation type="submission" date="2021-08" db="EMBL/GenBank/DDBJ databases">
        <title>Flavobacterium sp. strain CC-SYL302.</title>
        <authorList>
            <person name="Lin S.-Y."/>
            <person name="Lee T.-H."/>
            <person name="Young C.-C."/>
        </authorList>
    </citation>
    <scope>NUCLEOTIDE SEQUENCE</scope>
    <source>
        <strain evidence="2">CC-SYL302</strain>
    </source>
</reference>
<proteinExistence type="predicted"/>
<accession>A0ABY6M2D0</accession>
<dbReference type="InterPro" id="IPR036397">
    <property type="entry name" value="RNaseH_sf"/>
</dbReference>
<dbReference type="PANTHER" id="PTHR47515:SF2">
    <property type="entry name" value="INTEGRASE CORE DOMAIN PROTEIN"/>
    <property type="match status" value="1"/>
</dbReference>
<sequence length="303" mass="35986">MWLNIYNRKKALKPCYKRAIIKDVLTKYPKGKSKACCILQTSRSSFVYQSIKNDSDLIQRLEKFAQDYPREGFWKCYYRLRNDGDKVNHKRLHRVYKQIGLAHRRKTKKRLPQRVKETIEIPESFTHTWSIDFMSDSLTNGRKFRSFNVIDDFNREVLFIETDYSLKSSRVIWVLKHLVNKHGKPKRIRMDNGPEFIAKLAQDWSQIMEIEFKYTQPGKPTQNALIERFNKSYRENVLDAYLFDNIDQVREISDQWVTDYNYHRPHDSLEGISPVNYKIKKEKTVEGLRSATATPSPHSALQL</sequence>
<dbReference type="EMBL" id="CP081495">
    <property type="protein sequence ID" value="UYW02611.1"/>
    <property type="molecule type" value="Genomic_DNA"/>
</dbReference>